<organism evidence="2 3">
    <name type="scientific">Microbacterium candidum</name>
    <dbReference type="NCBI Taxonomy" id="3041922"/>
    <lineage>
        <taxon>Bacteria</taxon>
        <taxon>Bacillati</taxon>
        <taxon>Actinomycetota</taxon>
        <taxon>Actinomycetes</taxon>
        <taxon>Micrococcales</taxon>
        <taxon>Microbacteriaceae</taxon>
        <taxon>Microbacterium</taxon>
    </lineage>
</organism>
<keyword evidence="1" id="KW-0472">Membrane</keyword>
<evidence type="ECO:0008006" key="4">
    <source>
        <dbReference type="Google" id="ProtNLM"/>
    </source>
</evidence>
<evidence type="ECO:0000256" key="1">
    <source>
        <dbReference type="SAM" id="Phobius"/>
    </source>
</evidence>
<reference evidence="2 3" key="1">
    <citation type="submission" date="2023-06" db="EMBL/GenBank/DDBJ databases">
        <title>Microbacterium sp. nov., isolated from a waste landfill.</title>
        <authorList>
            <person name="Wen W."/>
        </authorList>
    </citation>
    <scope>NUCLEOTIDE SEQUENCE [LARGE SCALE GENOMIC DNA]</scope>
    <source>
        <strain evidence="2 3">ASV49</strain>
    </source>
</reference>
<comment type="caution">
    <text evidence="2">The sequence shown here is derived from an EMBL/GenBank/DDBJ whole genome shotgun (WGS) entry which is preliminary data.</text>
</comment>
<name>A0ABT7MVY5_9MICO</name>
<dbReference type="RefSeq" id="WP_286287168.1">
    <property type="nucleotide sequence ID" value="NZ_JASXSZ010000001.1"/>
</dbReference>
<keyword evidence="3" id="KW-1185">Reference proteome</keyword>
<proteinExistence type="predicted"/>
<protein>
    <recommendedName>
        <fullName evidence="4">DUF4760 domain-containing protein</fullName>
    </recommendedName>
</protein>
<accession>A0ABT7MVY5</accession>
<evidence type="ECO:0000313" key="3">
    <source>
        <dbReference type="Proteomes" id="UP001235064"/>
    </source>
</evidence>
<keyword evidence="1" id="KW-1133">Transmembrane helix</keyword>
<sequence length="180" mass="20151">MFGFAFSGPGDLATWVSVVFTLIAGASAAIAFVMLRRRERRQALTDLHASLTSGETARARNTIGTLLYSNEAGDQPTRTESIEAYFALIWALQRARNVFRTYSLYWRALDAPQSRLHSIAPSRSSDASLALTWNLTEIAENVVQFHDLYSAKWAIEDEDAWDDIGTYVNAERLGRSTARR</sequence>
<evidence type="ECO:0000313" key="2">
    <source>
        <dbReference type="EMBL" id="MDL9978602.1"/>
    </source>
</evidence>
<dbReference type="EMBL" id="JASXSZ010000001">
    <property type="protein sequence ID" value="MDL9978602.1"/>
    <property type="molecule type" value="Genomic_DNA"/>
</dbReference>
<gene>
    <name evidence="2" type="ORF">QSV35_04600</name>
</gene>
<feature type="transmembrane region" description="Helical" evidence="1">
    <location>
        <begin position="12"/>
        <end position="35"/>
    </location>
</feature>
<keyword evidence="1" id="KW-0812">Transmembrane</keyword>
<dbReference type="Proteomes" id="UP001235064">
    <property type="component" value="Unassembled WGS sequence"/>
</dbReference>